<name>A0A069QP48_HOYLO</name>
<evidence type="ECO:0000256" key="1">
    <source>
        <dbReference type="SAM" id="Phobius"/>
    </source>
</evidence>
<dbReference type="RefSeq" id="WP_018966493.1">
    <property type="nucleotide sequence ID" value="NZ_KL205498.1"/>
</dbReference>
<feature type="transmembrane region" description="Helical" evidence="1">
    <location>
        <begin position="200"/>
        <end position="218"/>
    </location>
</feature>
<feature type="transmembrane region" description="Helical" evidence="1">
    <location>
        <begin position="301"/>
        <end position="322"/>
    </location>
</feature>
<feature type="transmembrane region" description="Helical" evidence="1">
    <location>
        <begin position="157"/>
        <end position="180"/>
    </location>
</feature>
<organism evidence="2 3">
    <name type="scientific">Hoylesella loescheii DSM 19665 = JCM 12249 = ATCC 15930</name>
    <dbReference type="NCBI Taxonomy" id="1122985"/>
    <lineage>
        <taxon>Bacteria</taxon>
        <taxon>Pseudomonadati</taxon>
        <taxon>Bacteroidota</taxon>
        <taxon>Bacteroidia</taxon>
        <taxon>Bacteroidales</taxon>
        <taxon>Prevotellaceae</taxon>
        <taxon>Hoylesella</taxon>
    </lineage>
</organism>
<gene>
    <name evidence="2" type="ORF">HMPREF1991_00151</name>
</gene>
<feature type="transmembrane region" description="Helical" evidence="1">
    <location>
        <begin position="346"/>
        <end position="365"/>
    </location>
</feature>
<comment type="caution">
    <text evidence="2">The sequence shown here is derived from an EMBL/GenBank/DDBJ whole genome shotgun (WGS) entry which is preliminary data.</text>
</comment>
<dbReference type="EMBL" id="JNGW01000012">
    <property type="protein sequence ID" value="KDR53784.1"/>
    <property type="molecule type" value="Genomic_DNA"/>
</dbReference>
<dbReference type="Proteomes" id="UP000027442">
    <property type="component" value="Unassembled WGS sequence"/>
</dbReference>
<dbReference type="PATRIC" id="fig|1122985.7.peg.159"/>
<keyword evidence="3" id="KW-1185">Reference proteome</keyword>
<protein>
    <submittedName>
        <fullName evidence="2">Uncharacterized protein</fullName>
    </submittedName>
</protein>
<evidence type="ECO:0000313" key="3">
    <source>
        <dbReference type="Proteomes" id="UP000027442"/>
    </source>
</evidence>
<feature type="transmembrane region" description="Helical" evidence="1">
    <location>
        <begin position="444"/>
        <end position="464"/>
    </location>
</feature>
<dbReference type="InterPro" id="IPR043742">
    <property type="entry name" value="DUF5687"/>
</dbReference>
<dbReference type="Pfam" id="PF18940">
    <property type="entry name" value="DUF5687"/>
    <property type="match status" value="1"/>
</dbReference>
<feature type="transmembrane region" description="Helical" evidence="1">
    <location>
        <begin position="275"/>
        <end position="295"/>
    </location>
</feature>
<reference evidence="2 3" key="1">
    <citation type="submission" date="2013-08" db="EMBL/GenBank/DDBJ databases">
        <authorList>
            <person name="Weinstock G."/>
            <person name="Sodergren E."/>
            <person name="Wylie T."/>
            <person name="Fulton L."/>
            <person name="Fulton R."/>
            <person name="Fronick C."/>
            <person name="O'Laughlin M."/>
            <person name="Godfrey J."/>
            <person name="Miner T."/>
            <person name="Herter B."/>
            <person name="Appelbaum E."/>
            <person name="Cordes M."/>
            <person name="Lek S."/>
            <person name="Wollam A."/>
            <person name="Pepin K.H."/>
            <person name="Palsikar V.B."/>
            <person name="Mitreva M."/>
            <person name="Wilson R.K."/>
        </authorList>
    </citation>
    <scope>NUCLEOTIDE SEQUENCE [LARGE SCALE GENOMIC DNA]</scope>
    <source>
        <strain evidence="2 3">ATCC 15930</strain>
    </source>
</reference>
<accession>A0A069QP48</accession>
<feature type="transmembrane region" description="Helical" evidence="1">
    <location>
        <begin position="416"/>
        <end position="438"/>
    </location>
</feature>
<feature type="transmembrane region" description="Helical" evidence="1">
    <location>
        <begin position="45"/>
        <end position="69"/>
    </location>
</feature>
<dbReference type="AlphaFoldDB" id="A0A069QP48"/>
<feature type="transmembrane region" description="Helical" evidence="1">
    <location>
        <begin position="89"/>
        <end position="109"/>
    </location>
</feature>
<keyword evidence="1" id="KW-0812">Transmembrane</keyword>
<feature type="transmembrane region" description="Helical" evidence="1">
    <location>
        <begin position="15"/>
        <end position="39"/>
    </location>
</feature>
<proteinExistence type="predicted"/>
<dbReference type="HOGENOM" id="CLU_042400_0_0_10"/>
<dbReference type="eggNOG" id="ENOG502Z8FC">
    <property type="taxonomic scope" value="Bacteria"/>
</dbReference>
<feature type="transmembrane region" description="Helical" evidence="1">
    <location>
        <begin position="121"/>
        <end position="145"/>
    </location>
</feature>
<sequence length="486" mass="55589">MRRALDYEHNRSAKYLFYIGYTMAFAYLLFIAVVLSLAVNNMGDANAVGITVGILPFILLVDLFIRFTYQQTPAQIIKPYTLLPLPRKVCIESFIAASLFNLGNTWWYVLFVPYCIMSVVFSYGLFATILLLAFLGLAILLNSQLYVLFRTLVSQSLLWLFALLAVYGLMAVPMILGQGGSFSSFLLFYSRLGIALSDGQLWPLLIVLGLLILVTLLNREVQFRAIWRELTSAKAETKVDGKDRLAFLRQHGEIGEYTRLEWKLITRNKYPRKTFIYSFFLIALLSVVIAFTHAYNGDGMVRFWCSYNFVILGLSVLSRLLSMEGNYIDMFMVHPNSIYSLLRAKYYVYCGLLIVPFMLMLPMVFVGKASLLMLLGFALFAAGFQFFVFFQSAVYNKRTQKLNATIMSSRNMERNYLYMIVTILALFSPMVFVGLLTIFCSPTVSYICLGVVGIIGIATHRLWIRNVYVRMMARRYENMEGFRTSK</sequence>
<feature type="transmembrane region" description="Helical" evidence="1">
    <location>
        <begin position="371"/>
        <end position="395"/>
    </location>
</feature>
<keyword evidence="1" id="KW-0472">Membrane</keyword>
<evidence type="ECO:0000313" key="2">
    <source>
        <dbReference type="EMBL" id="KDR53784.1"/>
    </source>
</evidence>
<keyword evidence="1" id="KW-1133">Transmembrane helix</keyword>